<gene>
    <name evidence="2" type="ORF">EYF80_063057</name>
</gene>
<dbReference type="Proteomes" id="UP000314294">
    <property type="component" value="Unassembled WGS sequence"/>
</dbReference>
<reference evidence="2 3" key="1">
    <citation type="submission" date="2019-03" db="EMBL/GenBank/DDBJ databases">
        <title>First draft genome of Liparis tanakae, snailfish: a comprehensive survey of snailfish specific genes.</title>
        <authorList>
            <person name="Kim W."/>
            <person name="Song I."/>
            <person name="Jeong J.-H."/>
            <person name="Kim D."/>
            <person name="Kim S."/>
            <person name="Ryu S."/>
            <person name="Song J.Y."/>
            <person name="Lee S.K."/>
        </authorList>
    </citation>
    <scope>NUCLEOTIDE SEQUENCE [LARGE SCALE GENOMIC DNA]</scope>
    <source>
        <tissue evidence="2">Muscle</tissue>
    </source>
</reference>
<dbReference type="EMBL" id="SRLO01009453">
    <property type="protein sequence ID" value="TNN26804.1"/>
    <property type="molecule type" value="Genomic_DNA"/>
</dbReference>
<evidence type="ECO:0000256" key="1">
    <source>
        <dbReference type="SAM" id="MobiDB-lite"/>
    </source>
</evidence>
<comment type="caution">
    <text evidence="2">The sequence shown here is derived from an EMBL/GenBank/DDBJ whole genome shotgun (WGS) entry which is preliminary data.</text>
</comment>
<evidence type="ECO:0000313" key="3">
    <source>
        <dbReference type="Proteomes" id="UP000314294"/>
    </source>
</evidence>
<evidence type="ECO:0000313" key="2">
    <source>
        <dbReference type="EMBL" id="TNN26804.1"/>
    </source>
</evidence>
<feature type="compositionally biased region" description="Polar residues" evidence="1">
    <location>
        <begin position="8"/>
        <end position="20"/>
    </location>
</feature>
<organism evidence="2 3">
    <name type="scientific">Liparis tanakae</name>
    <name type="common">Tanaka's snailfish</name>
    <dbReference type="NCBI Taxonomy" id="230148"/>
    <lineage>
        <taxon>Eukaryota</taxon>
        <taxon>Metazoa</taxon>
        <taxon>Chordata</taxon>
        <taxon>Craniata</taxon>
        <taxon>Vertebrata</taxon>
        <taxon>Euteleostomi</taxon>
        <taxon>Actinopterygii</taxon>
        <taxon>Neopterygii</taxon>
        <taxon>Teleostei</taxon>
        <taxon>Neoteleostei</taxon>
        <taxon>Acanthomorphata</taxon>
        <taxon>Eupercaria</taxon>
        <taxon>Perciformes</taxon>
        <taxon>Cottioidei</taxon>
        <taxon>Cottales</taxon>
        <taxon>Liparidae</taxon>
        <taxon>Liparis</taxon>
    </lineage>
</organism>
<dbReference type="AlphaFoldDB" id="A0A4Z2EE81"/>
<accession>A0A4Z2EE81</accession>
<keyword evidence="3" id="KW-1185">Reference proteome</keyword>
<proteinExistence type="predicted"/>
<sequence>MRFPEPLASTSPARMTNHTAATQRLLVGVRPEPYGSRCQLRHWEPRETPNWFQKGPKQIRQLAKRVRGGFSWNGVQICPAHTHTHTQESSRAAVT</sequence>
<name>A0A4Z2EE81_9TELE</name>
<feature type="region of interest" description="Disordered" evidence="1">
    <location>
        <begin position="1"/>
        <end position="20"/>
    </location>
</feature>
<protein>
    <submittedName>
        <fullName evidence="2">Uncharacterized protein</fullName>
    </submittedName>
</protein>